<dbReference type="InterPro" id="IPR007436">
    <property type="entry name" value="DUF485"/>
</dbReference>
<keyword evidence="3" id="KW-1185">Reference proteome</keyword>
<keyword evidence="1" id="KW-0472">Membrane</keyword>
<accession>A0ABP3MKH2</accession>
<evidence type="ECO:0000313" key="3">
    <source>
        <dbReference type="Proteomes" id="UP001500729"/>
    </source>
</evidence>
<keyword evidence="1" id="KW-0812">Transmembrane</keyword>
<dbReference type="Proteomes" id="UP001500729">
    <property type="component" value="Unassembled WGS sequence"/>
</dbReference>
<proteinExistence type="predicted"/>
<dbReference type="Pfam" id="PF04341">
    <property type="entry name" value="DUF485"/>
    <property type="match status" value="1"/>
</dbReference>
<evidence type="ECO:0000256" key="1">
    <source>
        <dbReference type="SAM" id="Phobius"/>
    </source>
</evidence>
<reference evidence="3" key="1">
    <citation type="journal article" date="2019" name="Int. J. Syst. Evol. Microbiol.">
        <title>The Global Catalogue of Microorganisms (GCM) 10K type strain sequencing project: providing services to taxonomists for standard genome sequencing and annotation.</title>
        <authorList>
            <consortium name="The Broad Institute Genomics Platform"/>
            <consortium name="The Broad Institute Genome Sequencing Center for Infectious Disease"/>
            <person name="Wu L."/>
            <person name="Ma J."/>
        </authorList>
    </citation>
    <scope>NUCLEOTIDE SEQUENCE [LARGE SCALE GENOMIC DNA]</scope>
    <source>
        <strain evidence="3">JCM 10303</strain>
    </source>
</reference>
<sequence>MLVMAKRRRSLALGSAGVLLAGFLGYVALTTSTTVLSGRIAGLGTAYWAGFAIFGVILAVAHGYARWARRMDALVRAGKQRGERG</sequence>
<protein>
    <recommendedName>
        <fullName evidence="4">DUF485 domain-containing protein</fullName>
    </recommendedName>
</protein>
<comment type="caution">
    <text evidence="2">The sequence shown here is derived from an EMBL/GenBank/DDBJ whole genome shotgun (WGS) entry which is preliminary data.</text>
</comment>
<keyword evidence="1" id="KW-1133">Transmembrane helix</keyword>
<gene>
    <name evidence="2" type="ORF">GCM10009533_21820</name>
</gene>
<dbReference type="EMBL" id="BAAAGS010000011">
    <property type="protein sequence ID" value="GAA0522291.1"/>
    <property type="molecule type" value="Genomic_DNA"/>
</dbReference>
<evidence type="ECO:0008006" key="4">
    <source>
        <dbReference type="Google" id="ProtNLM"/>
    </source>
</evidence>
<name>A0ABP3MKH2_SACER</name>
<organism evidence="2 3">
    <name type="scientific">Saccharopolyspora erythraea</name>
    <name type="common">Streptomyces erythraeus</name>
    <dbReference type="NCBI Taxonomy" id="1836"/>
    <lineage>
        <taxon>Bacteria</taxon>
        <taxon>Bacillati</taxon>
        <taxon>Actinomycetota</taxon>
        <taxon>Actinomycetes</taxon>
        <taxon>Pseudonocardiales</taxon>
        <taxon>Pseudonocardiaceae</taxon>
        <taxon>Saccharopolyspora</taxon>
    </lineage>
</organism>
<evidence type="ECO:0000313" key="2">
    <source>
        <dbReference type="EMBL" id="GAA0522291.1"/>
    </source>
</evidence>
<feature type="transmembrane region" description="Helical" evidence="1">
    <location>
        <begin position="47"/>
        <end position="65"/>
    </location>
</feature>